<evidence type="ECO:0000256" key="26">
    <source>
        <dbReference type="ARBA" id="ARBA00043257"/>
    </source>
</evidence>
<dbReference type="FunFam" id="3.20.20.80:FF:000269">
    <property type="entry name" value="Probable glucan endo-1,6-beta-glucosidase B"/>
    <property type="match status" value="1"/>
</dbReference>
<evidence type="ECO:0000256" key="28">
    <source>
        <dbReference type="SAM" id="SignalP"/>
    </source>
</evidence>
<dbReference type="GO" id="GO:0004338">
    <property type="term" value="F:glucan exo-1,3-beta-glucosidase activity"/>
    <property type="evidence" value="ECO:0007669"/>
    <property type="project" value="UniProtKB-EC"/>
</dbReference>
<keyword evidence="13" id="KW-0119">Carbohydrate metabolism</keyword>
<keyword evidence="11" id="KW-0472">Membrane</keyword>
<reference evidence="30 31" key="1">
    <citation type="journal article" date="2018" name="Nat. Ecol. Evol.">
        <title>Pezizomycetes genomes reveal the molecular basis of ectomycorrhizal truffle lifestyle.</title>
        <authorList>
            <person name="Murat C."/>
            <person name="Payen T."/>
            <person name="Noel B."/>
            <person name="Kuo A."/>
            <person name="Morin E."/>
            <person name="Chen J."/>
            <person name="Kohler A."/>
            <person name="Krizsan K."/>
            <person name="Balestrini R."/>
            <person name="Da Silva C."/>
            <person name="Montanini B."/>
            <person name="Hainaut M."/>
            <person name="Levati E."/>
            <person name="Barry K.W."/>
            <person name="Belfiori B."/>
            <person name="Cichocki N."/>
            <person name="Clum A."/>
            <person name="Dockter R.B."/>
            <person name="Fauchery L."/>
            <person name="Guy J."/>
            <person name="Iotti M."/>
            <person name="Le Tacon F."/>
            <person name="Lindquist E.A."/>
            <person name="Lipzen A."/>
            <person name="Malagnac F."/>
            <person name="Mello A."/>
            <person name="Molinier V."/>
            <person name="Miyauchi S."/>
            <person name="Poulain J."/>
            <person name="Riccioni C."/>
            <person name="Rubini A."/>
            <person name="Sitrit Y."/>
            <person name="Splivallo R."/>
            <person name="Traeger S."/>
            <person name="Wang M."/>
            <person name="Zifcakova L."/>
            <person name="Wipf D."/>
            <person name="Zambonelli A."/>
            <person name="Paolocci F."/>
            <person name="Nowrousian M."/>
            <person name="Ottonello S."/>
            <person name="Baldrian P."/>
            <person name="Spatafora J.W."/>
            <person name="Henrissat B."/>
            <person name="Nagy L.G."/>
            <person name="Aury J.M."/>
            <person name="Wincker P."/>
            <person name="Grigoriev I.V."/>
            <person name="Bonfante P."/>
            <person name="Martin F.M."/>
        </authorList>
    </citation>
    <scope>NUCLEOTIDE SEQUENCE [LARGE SCALE GENOMIC DNA]</scope>
    <source>
        <strain evidence="30 31">CCBAS932</strain>
    </source>
</reference>
<gene>
    <name evidence="30" type="ORF">P167DRAFT_479917</name>
</gene>
<evidence type="ECO:0000256" key="3">
    <source>
        <dbReference type="ARBA" id="ARBA00005641"/>
    </source>
</evidence>
<evidence type="ECO:0000256" key="6">
    <source>
        <dbReference type="ARBA" id="ARBA00022692"/>
    </source>
</evidence>
<name>A0A3N4L4T3_9PEZI</name>
<evidence type="ECO:0000256" key="13">
    <source>
        <dbReference type="ARBA" id="ARBA00023277"/>
    </source>
</evidence>
<dbReference type="InParanoid" id="A0A3N4L4T3"/>
<evidence type="ECO:0000256" key="2">
    <source>
        <dbReference type="ARBA" id="ARBA00004613"/>
    </source>
</evidence>
<dbReference type="SUPFAM" id="SSF51445">
    <property type="entry name" value="(Trans)glycosidases"/>
    <property type="match status" value="1"/>
</dbReference>
<proteinExistence type="inferred from homology"/>
<evidence type="ECO:0000256" key="27">
    <source>
        <dbReference type="RuleBase" id="RU361153"/>
    </source>
</evidence>
<comment type="catalytic activity">
    <reaction evidence="17">
        <text>Random hydrolysis of (1-&gt;6)-linkages in (1-&gt;6)-beta-D-glucans.</text>
        <dbReference type="EC" id="3.2.1.75"/>
    </reaction>
</comment>
<dbReference type="Proteomes" id="UP000277580">
    <property type="component" value="Unassembled WGS sequence"/>
</dbReference>
<comment type="subcellular location">
    <subcellularLocation>
        <location evidence="1">Cell membrane</location>
        <topology evidence="1">Single-pass type II membrane protein</topology>
    </subcellularLocation>
    <subcellularLocation>
        <location evidence="2">Secreted</location>
    </subcellularLocation>
</comment>
<dbReference type="GO" id="GO:0009251">
    <property type="term" value="P:glucan catabolic process"/>
    <property type="evidence" value="ECO:0007669"/>
    <property type="project" value="TreeGrafter"/>
</dbReference>
<protein>
    <recommendedName>
        <fullName evidence="25">Beta-1,6-glucanase B</fullName>
        <ecNumber evidence="21">3.2.1.58</ecNumber>
        <ecNumber evidence="22">3.2.1.75</ecNumber>
    </recommendedName>
    <alternativeName>
        <fullName evidence="24">Endo-1,6-beta-D-glucanase B</fullName>
    </alternativeName>
    <alternativeName>
        <fullName evidence="26">Endo-1,6-beta-glucanase B</fullName>
    </alternativeName>
    <alternativeName>
        <fullName evidence="23">Exo-1,3-beta-glucanase D</fullName>
    </alternativeName>
</protein>
<dbReference type="EC" id="3.2.1.58" evidence="21"/>
<dbReference type="InterPro" id="IPR017853">
    <property type="entry name" value="GH"/>
</dbReference>
<evidence type="ECO:0000256" key="8">
    <source>
        <dbReference type="ARBA" id="ARBA00022801"/>
    </source>
</evidence>
<evidence type="ECO:0000256" key="21">
    <source>
        <dbReference type="ARBA" id="ARBA00038929"/>
    </source>
</evidence>
<evidence type="ECO:0000256" key="20">
    <source>
        <dbReference type="ARBA" id="ARBA00037628"/>
    </source>
</evidence>
<dbReference type="PANTHER" id="PTHR31297:SF34">
    <property type="entry name" value="GLUCAN 1,3-BETA-GLUCOSIDASE 2"/>
    <property type="match status" value="1"/>
</dbReference>
<dbReference type="AlphaFoldDB" id="A0A3N4L4T3"/>
<evidence type="ECO:0000256" key="7">
    <source>
        <dbReference type="ARBA" id="ARBA00022729"/>
    </source>
</evidence>
<keyword evidence="4" id="KW-1003">Cell membrane</keyword>
<dbReference type="GO" id="GO:0046557">
    <property type="term" value="F:glucan endo-1,6-beta-glucosidase activity"/>
    <property type="evidence" value="ECO:0007669"/>
    <property type="project" value="UniProtKB-EC"/>
</dbReference>
<keyword evidence="5" id="KW-0964">Secreted</keyword>
<keyword evidence="31" id="KW-1185">Reference proteome</keyword>
<dbReference type="InterPro" id="IPR001547">
    <property type="entry name" value="Glyco_hydro_5"/>
</dbReference>
<evidence type="ECO:0000256" key="23">
    <source>
        <dbReference type="ARBA" id="ARBA00041260"/>
    </source>
</evidence>
<keyword evidence="9" id="KW-0735">Signal-anchor</keyword>
<dbReference type="GO" id="GO:0009986">
    <property type="term" value="C:cell surface"/>
    <property type="evidence" value="ECO:0007669"/>
    <property type="project" value="TreeGrafter"/>
</dbReference>
<keyword evidence="7 28" id="KW-0732">Signal</keyword>
<evidence type="ECO:0000256" key="18">
    <source>
        <dbReference type="ARBA" id="ARBA00036824"/>
    </source>
</evidence>
<keyword evidence="12" id="KW-0325">Glycoprotein</keyword>
<dbReference type="EMBL" id="ML119107">
    <property type="protein sequence ID" value="RPB16788.1"/>
    <property type="molecule type" value="Genomic_DNA"/>
</dbReference>
<evidence type="ECO:0000256" key="15">
    <source>
        <dbReference type="ARBA" id="ARBA00023316"/>
    </source>
</evidence>
<evidence type="ECO:0000313" key="30">
    <source>
        <dbReference type="EMBL" id="RPB16788.1"/>
    </source>
</evidence>
<feature type="signal peptide" evidence="28">
    <location>
        <begin position="1"/>
        <end position="22"/>
    </location>
</feature>
<keyword evidence="15" id="KW-0961">Cell wall biogenesis/degradation</keyword>
<evidence type="ECO:0000256" key="25">
    <source>
        <dbReference type="ARBA" id="ARBA00042025"/>
    </source>
</evidence>
<evidence type="ECO:0000256" key="19">
    <source>
        <dbReference type="ARBA" id="ARBA00037126"/>
    </source>
</evidence>
<evidence type="ECO:0000256" key="22">
    <source>
        <dbReference type="ARBA" id="ARBA00038935"/>
    </source>
</evidence>
<comment type="function">
    <text evidence="19">Glucosidase involved in the degradation of cellulosic biomass. Active on lichenan.</text>
</comment>
<keyword evidence="8 27" id="KW-0378">Hydrolase</keyword>
<evidence type="ECO:0000256" key="11">
    <source>
        <dbReference type="ARBA" id="ARBA00023136"/>
    </source>
</evidence>
<keyword evidence="16" id="KW-0624">Polysaccharide degradation</keyword>
<comment type="catalytic activity">
    <reaction evidence="18">
        <text>Successive hydrolysis of beta-D-glucose units from the non-reducing ends of (1-&gt;3)-beta-D-glucans, releasing alpha-glucose.</text>
        <dbReference type="EC" id="3.2.1.58"/>
    </reaction>
</comment>
<evidence type="ECO:0000256" key="5">
    <source>
        <dbReference type="ARBA" id="ARBA00022525"/>
    </source>
</evidence>
<dbReference type="STRING" id="1392247.A0A3N4L4T3"/>
<evidence type="ECO:0000256" key="16">
    <source>
        <dbReference type="ARBA" id="ARBA00023326"/>
    </source>
</evidence>
<accession>A0A3N4L4T3</accession>
<comment type="similarity">
    <text evidence="3 27">Belongs to the glycosyl hydrolase 5 (cellulase A) family.</text>
</comment>
<dbReference type="Gene3D" id="3.20.20.80">
    <property type="entry name" value="Glycosidases"/>
    <property type="match status" value="1"/>
</dbReference>
<dbReference type="GO" id="GO:0005886">
    <property type="term" value="C:plasma membrane"/>
    <property type="evidence" value="ECO:0007669"/>
    <property type="project" value="UniProtKB-SubCell"/>
</dbReference>
<evidence type="ECO:0000256" key="24">
    <source>
        <dbReference type="ARBA" id="ARBA00041472"/>
    </source>
</evidence>
<dbReference type="InterPro" id="IPR050386">
    <property type="entry name" value="Glycosyl_hydrolase_5"/>
</dbReference>
<keyword evidence="14 27" id="KW-0326">Glycosidase</keyword>
<dbReference type="GO" id="GO:0005576">
    <property type="term" value="C:extracellular region"/>
    <property type="evidence" value="ECO:0007669"/>
    <property type="project" value="UniProtKB-SubCell"/>
</dbReference>
<dbReference type="OrthoDB" id="1887033at2759"/>
<evidence type="ECO:0000256" key="12">
    <source>
        <dbReference type="ARBA" id="ARBA00023180"/>
    </source>
</evidence>
<dbReference type="PANTHER" id="PTHR31297">
    <property type="entry name" value="GLUCAN ENDO-1,6-BETA-GLUCOSIDASE B"/>
    <property type="match status" value="1"/>
</dbReference>
<keyword evidence="10" id="KW-1133">Transmembrane helix</keyword>
<feature type="domain" description="Glycoside hydrolase family 5" evidence="29">
    <location>
        <begin position="70"/>
        <end position="357"/>
    </location>
</feature>
<evidence type="ECO:0000256" key="10">
    <source>
        <dbReference type="ARBA" id="ARBA00022989"/>
    </source>
</evidence>
<evidence type="ECO:0000313" key="31">
    <source>
        <dbReference type="Proteomes" id="UP000277580"/>
    </source>
</evidence>
<evidence type="ECO:0000256" key="9">
    <source>
        <dbReference type="ARBA" id="ARBA00022968"/>
    </source>
</evidence>
<organism evidence="30 31">
    <name type="scientific">Morchella conica CCBAS932</name>
    <dbReference type="NCBI Taxonomy" id="1392247"/>
    <lineage>
        <taxon>Eukaryota</taxon>
        <taxon>Fungi</taxon>
        <taxon>Dikarya</taxon>
        <taxon>Ascomycota</taxon>
        <taxon>Pezizomycotina</taxon>
        <taxon>Pezizomycetes</taxon>
        <taxon>Pezizales</taxon>
        <taxon>Morchellaceae</taxon>
        <taxon>Morchella</taxon>
    </lineage>
</organism>
<evidence type="ECO:0000256" key="17">
    <source>
        <dbReference type="ARBA" id="ARBA00036633"/>
    </source>
</evidence>
<dbReference type="GO" id="GO:0071555">
    <property type="term" value="P:cell wall organization"/>
    <property type="evidence" value="ECO:0007669"/>
    <property type="project" value="UniProtKB-KW"/>
</dbReference>
<sequence length="395" mass="44228">MKTSILQYAALLAVTSLPASRAWLPPVDKIRGVNLGGLFVIEPWMQATSWSTIGCSAYKSEFDCVMNLGQEAANTAFQKHWDTFITQDDITQIAGLGLNTIRIPLGYWIKEDLVYSDSEHFPQGGFTYLERVCGWAKDAGLYIILDLHGAPGAQQADQPFTGQYASTPGFYVDYQYERAYKWLEWMTNVTHTNSNFDTVYAIEVVNEPLQTASSVTTMIDTYYPIAMSRINSMEEELGVATSKKLHVQMMNQKWGSGDPTKALTDETYAYYDDHHYVKWTPGATATRDAYMQHSCTNDRGGNTPVVVGEWSLSPADEDGSEFSIDASDAVSWYSKWWAAQTISYEKQAGWIFWSWKVEKIGGRIDWRWGYQQAVAAGVIPSDASEGAKSTVCDGY</sequence>
<evidence type="ECO:0000256" key="14">
    <source>
        <dbReference type="ARBA" id="ARBA00023295"/>
    </source>
</evidence>
<keyword evidence="6" id="KW-0812">Transmembrane</keyword>
<dbReference type="Pfam" id="PF00150">
    <property type="entry name" value="Cellulase"/>
    <property type="match status" value="1"/>
</dbReference>
<evidence type="ECO:0000259" key="29">
    <source>
        <dbReference type="Pfam" id="PF00150"/>
    </source>
</evidence>
<evidence type="ECO:0000256" key="1">
    <source>
        <dbReference type="ARBA" id="ARBA00004401"/>
    </source>
</evidence>
<feature type="chain" id="PRO_5018138946" description="Beta-1,6-glucanase B" evidence="28">
    <location>
        <begin position="23"/>
        <end position="395"/>
    </location>
</feature>
<comment type="function">
    <text evidence="20">Beta-glucanases participate in the metabolism of beta-glucan, the main structural component of the cell wall. Acts on lutean, pustulan and 1,6-oligo-beta-D-glucosides.</text>
</comment>
<evidence type="ECO:0000256" key="4">
    <source>
        <dbReference type="ARBA" id="ARBA00022475"/>
    </source>
</evidence>
<dbReference type="EC" id="3.2.1.75" evidence="22"/>